<protein>
    <submittedName>
        <fullName evidence="1">Uncharacterized protein</fullName>
    </submittedName>
</protein>
<reference evidence="1" key="1">
    <citation type="submission" date="2019-11" db="EMBL/GenBank/DDBJ databases">
        <title>Studies on the baculoviruses infecting the caterpillars, Spilarctia obliqua Walker (Erebidae) and Pieris brassicae Linn. (Pieridae) (Insecta: Lepidoptera).</title>
        <authorList>
            <person name="Paul S."/>
            <person name="Arumugaperumal A."/>
            <person name="Sathiya Balasingh Thangapandi E.J.J."/>
            <person name="Sarjubala Devi H."/>
            <person name="Johnson T."/>
            <person name="Maisnam S."/>
            <person name="Krishnavel S."/>
            <person name="Soman Syamala S."/>
            <person name="Ramamoorthy S."/>
            <person name="Karthikeyan R."/>
            <person name="Subburaman C."/>
            <person name="Jeyaprakash R."/>
            <person name="Azhaguchamy M."/>
            <person name="Ramaiyer V."/>
            <person name="Sivasubramaniam S."/>
        </authorList>
    </citation>
    <scope>NUCLEOTIDE SEQUENCE</scope>
    <source>
        <strain evidence="1">Manipur</strain>
    </source>
</reference>
<organismHost>
    <name type="scientific">Pieris brassicae</name>
    <name type="common">White butterfly</name>
    <name type="synonym">Large white butterfly</name>
    <dbReference type="NCBI Taxonomy" id="7116"/>
</organismHost>
<accession>A0A7G9U8Q7</accession>
<evidence type="ECO:0000313" key="1">
    <source>
        <dbReference type="EMBL" id="QNN89488.1"/>
    </source>
</evidence>
<sequence length="69" mass="8200">MTVNTGLMEANRNTEVARRESTILCNRMADITQNVITQRFSRNRNLKRKVNWVLFNEKHQIYNQSEDSD</sequence>
<name>A0A7G9U8Q7_GVPB</name>
<dbReference type="EMBL" id="MN750572">
    <property type="protein sequence ID" value="QNN89488.1"/>
    <property type="molecule type" value="Genomic_DNA"/>
</dbReference>
<proteinExistence type="predicted"/>
<organism evidence="1">
    <name type="scientific">Pieris brassicae granulosis virus</name>
    <name type="common">PbGV</name>
    <name type="synonym">Pieris brassicae granulovirus</name>
    <dbReference type="NCBI Taxonomy" id="10465"/>
    <lineage>
        <taxon>Viruses</taxon>
        <taxon>Viruses incertae sedis</taxon>
        <taxon>Naldaviricetes</taxon>
        <taxon>Lefavirales</taxon>
        <taxon>Baculoviridae</taxon>
        <taxon>Betabaculovirus</taxon>
        <taxon>Betabaculovirus arrapae</taxon>
    </lineage>
</organism>